<reference evidence="2" key="1">
    <citation type="submission" date="2019-10" db="EMBL/GenBank/DDBJ databases">
        <authorList>
            <person name="Nor Muhammad N."/>
        </authorList>
    </citation>
    <scope>NUCLEOTIDE SEQUENCE</scope>
</reference>
<name>A0A5K1JVA2_9APHY</name>
<accession>A0A5K1JVA2</accession>
<sequence>MFAYVVQAWLPMCVCLSRPPDAFFQCLTGAAPFLFFRLIFPQVEQPRVFKGNVTTACINLGMMSFAMLTLYLSKRDQRRARKRRASAVPSEASDDYVAEDETHVDIKKAKTQAHASDDVSEVPVPTLTSEFRCAASIA</sequence>
<proteinExistence type="predicted"/>
<keyword evidence="1" id="KW-1133">Transmembrane helix</keyword>
<keyword evidence="1" id="KW-0812">Transmembrane</keyword>
<protein>
    <submittedName>
        <fullName evidence="2">N/A</fullName>
    </submittedName>
</protein>
<organism evidence="2">
    <name type="scientific">Ganoderma boninense</name>
    <dbReference type="NCBI Taxonomy" id="34458"/>
    <lineage>
        <taxon>Eukaryota</taxon>
        <taxon>Fungi</taxon>
        <taxon>Dikarya</taxon>
        <taxon>Basidiomycota</taxon>
        <taxon>Agaricomycotina</taxon>
        <taxon>Agaricomycetes</taxon>
        <taxon>Polyporales</taxon>
        <taxon>Polyporaceae</taxon>
        <taxon>Ganoderma</taxon>
    </lineage>
</organism>
<dbReference type="AlphaFoldDB" id="A0A5K1JVA2"/>
<evidence type="ECO:0000256" key="1">
    <source>
        <dbReference type="SAM" id="Phobius"/>
    </source>
</evidence>
<dbReference type="EMBL" id="LR725081">
    <property type="protein sequence ID" value="VWO95750.1"/>
    <property type="molecule type" value="Genomic_DNA"/>
</dbReference>
<feature type="transmembrane region" description="Helical" evidence="1">
    <location>
        <begin position="22"/>
        <end position="40"/>
    </location>
</feature>
<feature type="transmembrane region" description="Helical" evidence="1">
    <location>
        <begin position="52"/>
        <end position="73"/>
    </location>
</feature>
<evidence type="ECO:0000313" key="2">
    <source>
        <dbReference type="EMBL" id="VWO95750.1"/>
    </source>
</evidence>
<keyword evidence="1" id="KW-0472">Membrane</keyword>
<gene>
    <name evidence="2" type="primary">I1REJ1</name>
</gene>